<feature type="compositionally biased region" description="Basic and acidic residues" evidence="1">
    <location>
        <begin position="93"/>
        <end position="103"/>
    </location>
</feature>
<evidence type="ECO:0000313" key="3">
    <source>
        <dbReference type="Proteomes" id="UP000383932"/>
    </source>
</evidence>
<sequence length="288" mass="31778">MASVLPPMHRSRFLVSASALPAAPSAPPAVPAQNTSRRKRFSPISVTHTAILGAAHSARVVSLGTTDLAAVLRKPWAPLDLARPADPEPAEPEPAKDTRERPRYRVPTSPARTTRPAPRPAPVSLVRPRAQFPLYLPILDSRVPPVVLPSLDSIHAAAQHCLVPSLEDQGRRSARARRPASRTLEYTSDPLPPRKRRADVSTDKRQLRTSKRARKDVNYVIPTLASIDREMADHKHRTPRRRSDTEASFDFPPHPTPVPPADVEMTLDQDSPSAEDEAKRRARGKQPN</sequence>
<proteinExistence type="predicted"/>
<keyword evidence="3" id="KW-1185">Reference proteome</keyword>
<evidence type="ECO:0000313" key="2">
    <source>
        <dbReference type="EMBL" id="KAB5593303.1"/>
    </source>
</evidence>
<feature type="compositionally biased region" description="Low complexity" evidence="1">
    <location>
        <begin position="107"/>
        <end position="116"/>
    </location>
</feature>
<accession>A0A5N5QP13</accession>
<feature type="region of interest" description="Disordered" evidence="1">
    <location>
        <begin position="22"/>
        <end position="41"/>
    </location>
</feature>
<feature type="region of interest" description="Disordered" evidence="1">
    <location>
        <begin position="80"/>
        <end position="124"/>
    </location>
</feature>
<gene>
    <name evidence="2" type="ORF">CTheo_3221</name>
</gene>
<dbReference type="OrthoDB" id="3241157at2759"/>
<name>A0A5N5QP13_9AGAM</name>
<dbReference type="EMBL" id="SSOP01000040">
    <property type="protein sequence ID" value="KAB5593303.1"/>
    <property type="molecule type" value="Genomic_DNA"/>
</dbReference>
<feature type="region of interest" description="Disordered" evidence="1">
    <location>
        <begin position="228"/>
        <end position="288"/>
    </location>
</feature>
<organism evidence="2 3">
    <name type="scientific">Ceratobasidium theobromae</name>
    <dbReference type="NCBI Taxonomy" id="1582974"/>
    <lineage>
        <taxon>Eukaryota</taxon>
        <taxon>Fungi</taxon>
        <taxon>Dikarya</taxon>
        <taxon>Basidiomycota</taxon>
        <taxon>Agaricomycotina</taxon>
        <taxon>Agaricomycetes</taxon>
        <taxon>Cantharellales</taxon>
        <taxon>Ceratobasidiaceae</taxon>
        <taxon>Ceratobasidium</taxon>
    </lineage>
</organism>
<feature type="region of interest" description="Disordered" evidence="1">
    <location>
        <begin position="168"/>
        <end position="215"/>
    </location>
</feature>
<evidence type="ECO:0000256" key="1">
    <source>
        <dbReference type="SAM" id="MobiDB-lite"/>
    </source>
</evidence>
<protein>
    <submittedName>
        <fullName evidence="2">Uncharacterized protein</fullName>
    </submittedName>
</protein>
<dbReference type="Proteomes" id="UP000383932">
    <property type="component" value="Unassembled WGS sequence"/>
</dbReference>
<dbReference type="AlphaFoldDB" id="A0A5N5QP13"/>
<comment type="caution">
    <text evidence="2">The sequence shown here is derived from an EMBL/GenBank/DDBJ whole genome shotgun (WGS) entry which is preliminary data.</text>
</comment>
<reference evidence="2 3" key="1">
    <citation type="journal article" date="2019" name="Fungal Biol. Biotechnol.">
        <title>Draft genome sequence of fastidious pathogen Ceratobasidium theobromae, which causes vascular-streak dieback in Theobroma cacao.</title>
        <authorList>
            <person name="Ali S.S."/>
            <person name="Asman A."/>
            <person name="Shao J."/>
            <person name="Firmansyah A.P."/>
            <person name="Susilo A.W."/>
            <person name="Rosmana A."/>
            <person name="McMahon P."/>
            <person name="Junaid M."/>
            <person name="Guest D."/>
            <person name="Kheng T.Y."/>
            <person name="Meinhardt L.W."/>
            <person name="Bailey B.A."/>
        </authorList>
    </citation>
    <scope>NUCLEOTIDE SEQUENCE [LARGE SCALE GENOMIC DNA]</scope>
    <source>
        <strain evidence="2 3">CT2</strain>
    </source>
</reference>